<dbReference type="Pfam" id="PF03544">
    <property type="entry name" value="TonB_C"/>
    <property type="match status" value="1"/>
</dbReference>
<keyword evidence="7" id="KW-0653">Protein transport</keyword>
<protein>
    <submittedName>
        <fullName evidence="13">Energy transducer TonB</fullName>
    </submittedName>
</protein>
<feature type="domain" description="TonB C-terminal" evidence="12">
    <location>
        <begin position="141"/>
        <end position="232"/>
    </location>
</feature>
<keyword evidence="3" id="KW-0813">Transport</keyword>
<dbReference type="InterPro" id="IPR006260">
    <property type="entry name" value="TonB/TolA_C"/>
</dbReference>
<name>A0A9D8KGF3_9DELT</name>
<dbReference type="Gene3D" id="3.30.1150.10">
    <property type="match status" value="1"/>
</dbReference>
<dbReference type="GO" id="GO:0055085">
    <property type="term" value="P:transmembrane transport"/>
    <property type="evidence" value="ECO:0007669"/>
    <property type="project" value="InterPro"/>
</dbReference>
<dbReference type="EMBL" id="JAFGIX010000068">
    <property type="protein sequence ID" value="MBN1574147.1"/>
    <property type="molecule type" value="Genomic_DNA"/>
</dbReference>
<comment type="similarity">
    <text evidence="2">Belongs to the TonB family.</text>
</comment>
<keyword evidence="9 11" id="KW-0472">Membrane</keyword>
<dbReference type="GO" id="GO:0031992">
    <property type="term" value="F:energy transducer activity"/>
    <property type="evidence" value="ECO:0007669"/>
    <property type="project" value="TreeGrafter"/>
</dbReference>
<evidence type="ECO:0000256" key="6">
    <source>
        <dbReference type="ARBA" id="ARBA00022692"/>
    </source>
</evidence>
<evidence type="ECO:0000256" key="3">
    <source>
        <dbReference type="ARBA" id="ARBA00022448"/>
    </source>
</evidence>
<dbReference type="GO" id="GO:0098797">
    <property type="term" value="C:plasma membrane protein complex"/>
    <property type="evidence" value="ECO:0007669"/>
    <property type="project" value="TreeGrafter"/>
</dbReference>
<dbReference type="NCBIfam" id="TIGR01352">
    <property type="entry name" value="tonB_Cterm"/>
    <property type="match status" value="1"/>
</dbReference>
<dbReference type="SUPFAM" id="SSF74653">
    <property type="entry name" value="TolA/TonB C-terminal domain"/>
    <property type="match status" value="1"/>
</dbReference>
<evidence type="ECO:0000256" key="1">
    <source>
        <dbReference type="ARBA" id="ARBA00004383"/>
    </source>
</evidence>
<evidence type="ECO:0000256" key="9">
    <source>
        <dbReference type="ARBA" id="ARBA00023136"/>
    </source>
</evidence>
<feature type="compositionally biased region" description="Low complexity" evidence="10">
    <location>
        <begin position="97"/>
        <end position="106"/>
    </location>
</feature>
<dbReference type="GO" id="GO:0015031">
    <property type="term" value="P:protein transport"/>
    <property type="evidence" value="ECO:0007669"/>
    <property type="project" value="UniProtKB-KW"/>
</dbReference>
<dbReference type="InterPro" id="IPR037682">
    <property type="entry name" value="TonB_C"/>
</dbReference>
<dbReference type="InterPro" id="IPR051045">
    <property type="entry name" value="TonB-dependent_transducer"/>
</dbReference>
<feature type="compositionally biased region" description="Basic and acidic residues" evidence="10">
    <location>
        <begin position="77"/>
        <end position="88"/>
    </location>
</feature>
<evidence type="ECO:0000259" key="12">
    <source>
        <dbReference type="PROSITE" id="PS52015"/>
    </source>
</evidence>
<dbReference type="AlphaFoldDB" id="A0A9D8KGF3"/>
<keyword evidence="4" id="KW-1003">Cell membrane</keyword>
<evidence type="ECO:0000256" key="2">
    <source>
        <dbReference type="ARBA" id="ARBA00006555"/>
    </source>
</evidence>
<evidence type="ECO:0000256" key="4">
    <source>
        <dbReference type="ARBA" id="ARBA00022475"/>
    </source>
</evidence>
<accession>A0A9D8KGF3</accession>
<gene>
    <name evidence="13" type="ORF">JW984_13200</name>
</gene>
<dbReference type="PROSITE" id="PS52015">
    <property type="entry name" value="TONB_CTD"/>
    <property type="match status" value="1"/>
</dbReference>
<dbReference type="PANTHER" id="PTHR33446">
    <property type="entry name" value="PROTEIN TONB-RELATED"/>
    <property type="match status" value="1"/>
</dbReference>
<evidence type="ECO:0000256" key="7">
    <source>
        <dbReference type="ARBA" id="ARBA00022927"/>
    </source>
</evidence>
<evidence type="ECO:0000313" key="14">
    <source>
        <dbReference type="Proteomes" id="UP000809273"/>
    </source>
</evidence>
<dbReference type="Proteomes" id="UP000809273">
    <property type="component" value="Unassembled WGS sequence"/>
</dbReference>
<evidence type="ECO:0000313" key="13">
    <source>
        <dbReference type="EMBL" id="MBN1574147.1"/>
    </source>
</evidence>
<evidence type="ECO:0000256" key="8">
    <source>
        <dbReference type="ARBA" id="ARBA00022989"/>
    </source>
</evidence>
<evidence type="ECO:0000256" key="5">
    <source>
        <dbReference type="ARBA" id="ARBA00022519"/>
    </source>
</evidence>
<keyword evidence="8 11" id="KW-1133">Transmembrane helix</keyword>
<keyword evidence="5" id="KW-0997">Cell inner membrane</keyword>
<organism evidence="13 14">
    <name type="scientific">Candidatus Zymogenus saltonus</name>
    <dbReference type="NCBI Taxonomy" id="2844893"/>
    <lineage>
        <taxon>Bacteria</taxon>
        <taxon>Deltaproteobacteria</taxon>
        <taxon>Candidatus Zymogenia</taxon>
        <taxon>Candidatus Zymogeniales</taxon>
        <taxon>Candidatus Zymogenaceae</taxon>
        <taxon>Candidatus Zymogenus</taxon>
    </lineage>
</organism>
<comment type="caution">
    <text evidence="13">The sequence shown here is derived from an EMBL/GenBank/DDBJ whole genome shotgun (WGS) entry which is preliminary data.</text>
</comment>
<evidence type="ECO:0000256" key="10">
    <source>
        <dbReference type="SAM" id="MobiDB-lite"/>
    </source>
</evidence>
<keyword evidence="6 11" id="KW-0812">Transmembrane</keyword>
<proteinExistence type="inferred from homology"/>
<reference evidence="13" key="1">
    <citation type="journal article" date="2021" name="Environ. Microbiol.">
        <title>Genomic characterization of three novel Desulfobacterota classes expand the metabolic and phylogenetic diversity of the phylum.</title>
        <authorList>
            <person name="Murphy C.L."/>
            <person name="Biggerstaff J."/>
            <person name="Eichhorn A."/>
            <person name="Ewing E."/>
            <person name="Shahan R."/>
            <person name="Soriano D."/>
            <person name="Stewart S."/>
            <person name="VanMol K."/>
            <person name="Walker R."/>
            <person name="Walters P."/>
            <person name="Elshahed M.S."/>
            <person name="Youssef N.H."/>
        </authorList>
    </citation>
    <scope>NUCLEOTIDE SEQUENCE</scope>
    <source>
        <strain evidence="13">Zod_Metabat.24</strain>
    </source>
</reference>
<sequence>MMKDRGENPRIGGDGLRYHLKGEGKGGIKSHIPYLSISMLFHLFLIFLLFPVLMTISHGPEAGTITAMEIEITGDGRPELDSARVTPERKKRRVNTAAEEAGPAAAEEWEVKGESGDEAELAETTPGGTDADGAGAEILSVYILKIRDRIERKKRYPKAARLNNEEGTATVSFLLDASGGVANVRVVLSSGHDRLDTAALKTILEAAPYPPIPEKLRRRSLNLKVPIKYELK</sequence>
<reference evidence="13" key="2">
    <citation type="submission" date="2021-01" db="EMBL/GenBank/DDBJ databases">
        <authorList>
            <person name="Hahn C.R."/>
            <person name="Youssef N.H."/>
            <person name="Elshahed M."/>
        </authorList>
    </citation>
    <scope>NUCLEOTIDE SEQUENCE</scope>
    <source>
        <strain evidence="13">Zod_Metabat.24</strain>
    </source>
</reference>
<comment type="subcellular location">
    <subcellularLocation>
        <location evidence="1">Cell inner membrane</location>
        <topology evidence="1">Single-pass membrane protein</topology>
        <orientation evidence="1">Periplasmic side</orientation>
    </subcellularLocation>
</comment>
<feature type="transmembrane region" description="Helical" evidence="11">
    <location>
        <begin position="34"/>
        <end position="54"/>
    </location>
</feature>
<dbReference type="PANTHER" id="PTHR33446:SF2">
    <property type="entry name" value="PROTEIN TONB"/>
    <property type="match status" value="1"/>
</dbReference>
<feature type="region of interest" description="Disordered" evidence="10">
    <location>
        <begin position="77"/>
        <end position="130"/>
    </location>
</feature>
<evidence type="ECO:0000256" key="11">
    <source>
        <dbReference type="SAM" id="Phobius"/>
    </source>
</evidence>